<keyword evidence="1" id="KW-0812">Transmembrane</keyword>
<feature type="transmembrane region" description="Helical" evidence="1">
    <location>
        <begin position="165"/>
        <end position="185"/>
    </location>
</feature>
<keyword evidence="1" id="KW-0472">Membrane</keyword>
<evidence type="ECO:0000313" key="3">
    <source>
        <dbReference type="Proteomes" id="UP000799118"/>
    </source>
</evidence>
<dbReference type="GO" id="GO:0006457">
    <property type="term" value="P:protein folding"/>
    <property type="evidence" value="ECO:0007669"/>
    <property type="project" value="TreeGrafter"/>
</dbReference>
<reference evidence="2" key="1">
    <citation type="journal article" date="2019" name="Environ. Microbiol.">
        <title>Fungal ecological strategies reflected in gene transcription - a case study of two litter decomposers.</title>
        <authorList>
            <person name="Barbi F."/>
            <person name="Kohler A."/>
            <person name="Barry K."/>
            <person name="Baskaran P."/>
            <person name="Daum C."/>
            <person name="Fauchery L."/>
            <person name="Ihrmark K."/>
            <person name="Kuo A."/>
            <person name="LaButti K."/>
            <person name="Lipzen A."/>
            <person name="Morin E."/>
            <person name="Grigoriev I.V."/>
            <person name="Henrissat B."/>
            <person name="Lindahl B."/>
            <person name="Martin F."/>
        </authorList>
    </citation>
    <scope>NUCLEOTIDE SEQUENCE</scope>
    <source>
        <strain evidence="2">JB14</strain>
    </source>
</reference>
<keyword evidence="1" id="KW-1133">Transmembrane helix</keyword>
<dbReference type="EMBL" id="ML769531">
    <property type="protein sequence ID" value="KAE9395417.1"/>
    <property type="molecule type" value="Genomic_DNA"/>
</dbReference>
<gene>
    <name evidence="2" type="ORF">BT96DRAFT_861841</name>
</gene>
<dbReference type="Pfam" id="PF12271">
    <property type="entry name" value="Chs7"/>
    <property type="match status" value="1"/>
</dbReference>
<feature type="transmembrane region" description="Helical" evidence="1">
    <location>
        <begin position="275"/>
        <end position="294"/>
    </location>
</feature>
<feature type="transmembrane region" description="Helical" evidence="1">
    <location>
        <begin position="100"/>
        <end position="123"/>
    </location>
</feature>
<name>A0A6A4HDU4_9AGAR</name>
<evidence type="ECO:0000313" key="2">
    <source>
        <dbReference type="EMBL" id="KAE9395417.1"/>
    </source>
</evidence>
<dbReference type="PANTHER" id="PTHR35329">
    <property type="entry name" value="CHITIN SYNTHASE EXPORT CHAPERONE"/>
    <property type="match status" value="1"/>
</dbReference>
<dbReference type="AlphaFoldDB" id="A0A6A4HDU4"/>
<protein>
    <submittedName>
        <fullName evidence="2">Uncharacterized protein</fullName>
    </submittedName>
</protein>
<dbReference type="GO" id="GO:0005789">
    <property type="term" value="C:endoplasmic reticulum membrane"/>
    <property type="evidence" value="ECO:0007669"/>
    <property type="project" value="TreeGrafter"/>
</dbReference>
<dbReference type="GO" id="GO:0051082">
    <property type="term" value="F:unfolded protein binding"/>
    <property type="evidence" value="ECO:0007669"/>
    <property type="project" value="TreeGrafter"/>
</dbReference>
<feature type="transmembrane region" description="Helical" evidence="1">
    <location>
        <begin position="68"/>
        <end position="88"/>
    </location>
</feature>
<dbReference type="InterPro" id="IPR022057">
    <property type="entry name" value="Chs7"/>
</dbReference>
<feature type="transmembrane region" description="Helical" evidence="1">
    <location>
        <begin position="244"/>
        <end position="263"/>
    </location>
</feature>
<dbReference type="PANTHER" id="PTHR35329:SF1">
    <property type="entry name" value="CHITIN SYNTHASE EXPORT CHAPERONE"/>
    <property type="match status" value="1"/>
</dbReference>
<evidence type="ECO:0000256" key="1">
    <source>
        <dbReference type="SAM" id="Phobius"/>
    </source>
</evidence>
<sequence>MSFGDYSDICSSVPSYTWCNLFYRQLSANSNLSSLLTGLSANSTSAPVGINPSCGIERVGNDGSVGNIANIVACALSMAVVVGLILLTERRKAAVGRVELRNMLVLYFLTLPFQLMANGSLLIQGSTGLVVLTAIHAALVSTLFWALLANALVSTQVVEDGTMASLAPFFILSALIFGGTLYISLDVALGITQLLGPSSSDPGQLLSIPLFVMTSLWPALSAFLYFAIMLYVILNMLKEGRPTLYYVLAGVAFVLSQLAWFLLGKVICDGSGSKVDGSFIATILETATVGLLFLGWKSITEGAWDDDSTYY</sequence>
<proteinExistence type="predicted"/>
<dbReference type="OrthoDB" id="5582162at2759"/>
<keyword evidence="3" id="KW-1185">Reference proteome</keyword>
<feature type="transmembrane region" description="Helical" evidence="1">
    <location>
        <begin position="129"/>
        <end position="153"/>
    </location>
</feature>
<feature type="transmembrane region" description="Helical" evidence="1">
    <location>
        <begin position="205"/>
        <end position="232"/>
    </location>
</feature>
<accession>A0A6A4HDU4</accession>
<dbReference type="Proteomes" id="UP000799118">
    <property type="component" value="Unassembled WGS sequence"/>
</dbReference>
<organism evidence="2 3">
    <name type="scientific">Gymnopus androsaceus JB14</name>
    <dbReference type="NCBI Taxonomy" id="1447944"/>
    <lineage>
        <taxon>Eukaryota</taxon>
        <taxon>Fungi</taxon>
        <taxon>Dikarya</taxon>
        <taxon>Basidiomycota</taxon>
        <taxon>Agaricomycotina</taxon>
        <taxon>Agaricomycetes</taxon>
        <taxon>Agaricomycetidae</taxon>
        <taxon>Agaricales</taxon>
        <taxon>Marasmiineae</taxon>
        <taxon>Omphalotaceae</taxon>
        <taxon>Gymnopus</taxon>
    </lineage>
</organism>